<gene>
    <name evidence="1" type="ORF">NCTC934_01417</name>
</gene>
<dbReference type="NCBIfam" id="TIGR03085">
    <property type="entry name" value="TIGR03085 family metal-binding protein"/>
    <property type="match status" value="1"/>
</dbReference>
<evidence type="ECO:0000313" key="2">
    <source>
        <dbReference type="Proteomes" id="UP000280707"/>
    </source>
</evidence>
<protein>
    <submittedName>
        <fullName evidence="1">Mycothiol maleylpyruvate isomerase N-terminal domain</fullName>
    </submittedName>
</protein>
<reference evidence="1 2" key="1">
    <citation type="submission" date="2018-12" db="EMBL/GenBank/DDBJ databases">
        <authorList>
            <consortium name="Pathogen Informatics"/>
        </authorList>
    </citation>
    <scope>NUCLEOTIDE SEQUENCE [LARGE SCALE GENOMIC DNA]</scope>
    <source>
        <strain evidence="1 2">NCTC934</strain>
    </source>
</reference>
<accession>A0ABY6TEP8</accession>
<sequence>MPQHFDVLGMLGHMSFSSSERAKMVALFHQLGPDAPTLCEGWTTRDLVAHLWVRENRPDAAAGMFLSVLQPHLEKESAKVARRDFDELVDAWGRGPAKFNPARFLDAQQNLGEHFIHHEDIRRANGQTEPRDFSVAVQKKLHRFLKIWAKLSLRKSTQPVILQPDGMQRIVVADKHGVADRGDRVVRVSGEVGELLLWAYGRDVVQVAINGDESAIKMSTL</sequence>
<dbReference type="GO" id="GO:0016853">
    <property type="term" value="F:isomerase activity"/>
    <property type="evidence" value="ECO:0007669"/>
    <property type="project" value="UniProtKB-KW"/>
</dbReference>
<dbReference type="EMBL" id="LR134408">
    <property type="protein sequence ID" value="VEH73123.1"/>
    <property type="molecule type" value="Genomic_DNA"/>
</dbReference>
<keyword evidence="2" id="KW-1185">Reference proteome</keyword>
<name>A0ABY6TEP8_9CORY</name>
<keyword evidence="1" id="KW-0413">Isomerase</keyword>
<dbReference type="NCBIfam" id="TIGR03083">
    <property type="entry name" value="maleylpyruvate isomerase family mycothiol-dependent enzyme"/>
    <property type="match status" value="1"/>
</dbReference>
<organism evidence="1 2">
    <name type="scientific">Corynebacterium segmentosum</name>
    <dbReference type="NCBI Taxonomy" id="43990"/>
    <lineage>
        <taxon>Bacteria</taxon>
        <taxon>Bacillati</taxon>
        <taxon>Actinomycetota</taxon>
        <taxon>Actinomycetes</taxon>
        <taxon>Mycobacteriales</taxon>
        <taxon>Corynebacteriaceae</taxon>
        <taxon>Corynebacterium</taxon>
    </lineage>
</organism>
<dbReference type="Proteomes" id="UP000280707">
    <property type="component" value="Chromosome"/>
</dbReference>
<dbReference type="SUPFAM" id="SSF109854">
    <property type="entry name" value="DinB/YfiT-like putative metalloenzymes"/>
    <property type="match status" value="1"/>
</dbReference>
<dbReference type="InterPro" id="IPR017517">
    <property type="entry name" value="Maleyloyr_isom"/>
</dbReference>
<dbReference type="InterPro" id="IPR017519">
    <property type="entry name" value="CHP03085"/>
</dbReference>
<evidence type="ECO:0000313" key="1">
    <source>
        <dbReference type="EMBL" id="VEH73123.1"/>
    </source>
</evidence>
<dbReference type="InterPro" id="IPR034660">
    <property type="entry name" value="DinB/YfiT-like"/>
</dbReference>
<proteinExistence type="predicted"/>